<dbReference type="InterPro" id="IPR036390">
    <property type="entry name" value="WH_DNA-bd_sf"/>
</dbReference>
<feature type="domain" description="HTH marR-type" evidence="4">
    <location>
        <begin position="4"/>
        <end position="137"/>
    </location>
</feature>
<dbReference type="PROSITE" id="PS50995">
    <property type="entry name" value="HTH_MARR_2"/>
    <property type="match status" value="1"/>
</dbReference>
<proteinExistence type="predicted"/>
<evidence type="ECO:0000313" key="6">
    <source>
        <dbReference type="Proteomes" id="UP001595955"/>
    </source>
</evidence>
<dbReference type="SUPFAM" id="SSF46785">
    <property type="entry name" value="Winged helix' DNA-binding domain"/>
    <property type="match status" value="1"/>
</dbReference>
<evidence type="ECO:0000256" key="1">
    <source>
        <dbReference type="ARBA" id="ARBA00023015"/>
    </source>
</evidence>
<dbReference type="InterPro" id="IPR036388">
    <property type="entry name" value="WH-like_DNA-bd_sf"/>
</dbReference>
<dbReference type="PANTHER" id="PTHR42756">
    <property type="entry name" value="TRANSCRIPTIONAL REGULATOR, MARR"/>
    <property type="match status" value="1"/>
</dbReference>
<dbReference type="Pfam" id="PF01047">
    <property type="entry name" value="MarR"/>
    <property type="match status" value="1"/>
</dbReference>
<accession>A0ABV9D7U7</accession>
<dbReference type="Proteomes" id="UP001595955">
    <property type="component" value="Unassembled WGS sequence"/>
</dbReference>
<keyword evidence="1" id="KW-0805">Transcription regulation</keyword>
<keyword evidence="6" id="KW-1185">Reference proteome</keyword>
<sequence length="153" mass="16956">MDEKADLVREVSRLQDEVTRLLARERLAPMLRTTLTIQQLKVLMILRLEGPLGGKDLAGRLDVSMATVTGLVDRLVKRGMLERRAAPADRRVHLVGLSTEGERTVVELESVGERARALILNEMDVEGLRALARGFAAMAEAVEHVAARPERPE</sequence>
<dbReference type="RefSeq" id="WP_122822824.1">
    <property type="nucleotide sequence ID" value="NZ_CP033325.1"/>
</dbReference>
<keyword evidence="2" id="KW-0238">DNA-binding</keyword>
<name>A0ABV9D7U7_9MICO</name>
<organism evidence="5 6">
    <name type="scientific">Georgenia faecalis</name>
    <dbReference type="NCBI Taxonomy" id="2483799"/>
    <lineage>
        <taxon>Bacteria</taxon>
        <taxon>Bacillati</taxon>
        <taxon>Actinomycetota</taxon>
        <taxon>Actinomycetes</taxon>
        <taxon>Micrococcales</taxon>
        <taxon>Bogoriellaceae</taxon>
        <taxon>Georgenia</taxon>
    </lineage>
</organism>
<comment type="caution">
    <text evidence="5">The sequence shown here is derived from an EMBL/GenBank/DDBJ whole genome shotgun (WGS) entry which is preliminary data.</text>
</comment>
<dbReference type="EMBL" id="JBHSGF010000003">
    <property type="protein sequence ID" value="MFC4554821.1"/>
    <property type="molecule type" value="Genomic_DNA"/>
</dbReference>
<evidence type="ECO:0000259" key="4">
    <source>
        <dbReference type="PROSITE" id="PS50995"/>
    </source>
</evidence>
<keyword evidence="3" id="KW-0804">Transcription</keyword>
<dbReference type="InterPro" id="IPR000835">
    <property type="entry name" value="HTH_MarR-typ"/>
</dbReference>
<gene>
    <name evidence="5" type="ORF">ACFO3F_06140</name>
</gene>
<evidence type="ECO:0000313" key="5">
    <source>
        <dbReference type="EMBL" id="MFC4554821.1"/>
    </source>
</evidence>
<dbReference type="Gene3D" id="1.10.10.10">
    <property type="entry name" value="Winged helix-like DNA-binding domain superfamily/Winged helix DNA-binding domain"/>
    <property type="match status" value="1"/>
</dbReference>
<dbReference type="PANTHER" id="PTHR42756:SF1">
    <property type="entry name" value="TRANSCRIPTIONAL REPRESSOR OF EMRAB OPERON"/>
    <property type="match status" value="1"/>
</dbReference>
<reference evidence="6" key="1">
    <citation type="journal article" date="2019" name="Int. J. Syst. Evol. Microbiol.">
        <title>The Global Catalogue of Microorganisms (GCM) 10K type strain sequencing project: providing services to taxonomists for standard genome sequencing and annotation.</title>
        <authorList>
            <consortium name="The Broad Institute Genomics Platform"/>
            <consortium name="The Broad Institute Genome Sequencing Center for Infectious Disease"/>
            <person name="Wu L."/>
            <person name="Ma J."/>
        </authorList>
    </citation>
    <scope>NUCLEOTIDE SEQUENCE [LARGE SCALE GENOMIC DNA]</scope>
    <source>
        <strain evidence="6">JCM 3369</strain>
    </source>
</reference>
<dbReference type="SMART" id="SM00347">
    <property type="entry name" value="HTH_MARR"/>
    <property type="match status" value="1"/>
</dbReference>
<protein>
    <submittedName>
        <fullName evidence="5">MarR family winged helix-turn-helix transcriptional regulator</fullName>
    </submittedName>
</protein>
<evidence type="ECO:0000256" key="2">
    <source>
        <dbReference type="ARBA" id="ARBA00023125"/>
    </source>
</evidence>
<evidence type="ECO:0000256" key="3">
    <source>
        <dbReference type="ARBA" id="ARBA00023163"/>
    </source>
</evidence>